<dbReference type="PANTHER" id="PTHR34477">
    <property type="entry name" value="UPF0213 PROTEIN YHBQ"/>
    <property type="match status" value="1"/>
</dbReference>
<dbReference type="CDD" id="cd10456">
    <property type="entry name" value="GIY-YIG_UPF0213"/>
    <property type="match status" value="1"/>
</dbReference>
<sequence length="87" mass="10207">MNYTYIVECSDHTYYTGWTTDLKHRMKAHNGVIAGGAKYTRIRRPVQLVWYAVFSTKREAQAKEYAIKQLSRKDKEKLIETFTGDDL</sequence>
<dbReference type="InterPro" id="IPR000305">
    <property type="entry name" value="GIY-YIG_endonuc"/>
</dbReference>
<dbReference type="eggNOG" id="COG2827">
    <property type="taxonomic scope" value="Bacteria"/>
</dbReference>
<dbReference type="Pfam" id="PF01541">
    <property type="entry name" value="GIY-YIG"/>
    <property type="match status" value="1"/>
</dbReference>
<proteinExistence type="inferred from homology"/>
<name>A0A096AK28_9FIRM</name>
<dbReference type="EMBL" id="JRNT01000016">
    <property type="protein sequence ID" value="KGF47190.1"/>
    <property type="molecule type" value="Genomic_DNA"/>
</dbReference>
<dbReference type="InterPro" id="IPR050190">
    <property type="entry name" value="UPF0213_domain"/>
</dbReference>
<protein>
    <recommendedName>
        <fullName evidence="2">GIY-YIG domain-containing protein</fullName>
    </recommendedName>
</protein>
<comment type="similarity">
    <text evidence="1">Belongs to the UPF0213 family.</text>
</comment>
<dbReference type="Gene3D" id="3.40.1440.10">
    <property type="entry name" value="GIY-YIG endonuclease"/>
    <property type="match status" value="1"/>
</dbReference>
<dbReference type="RefSeq" id="WP_028258127.1">
    <property type="nucleotide sequence ID" value="NZ_JRNT01000016.1"/>
</dbReference>
<dbReference type="AlphaFoldDB" id="A0A096AK28"/>
<feature type="domain" description="GIY-YIG" evidence="2">
    <location>
        <begin position="1"/>
        <end position="77"/>
    </location>
</feature>
<evidence type="ECO:0000313" key="3">
    <source>
        <dbReference type="EMBL" id="KGF47190.1"/>
    </source>
</evidence>
<evidence type="ECO:0000313" key="4">
    <source>
        <dbReference type="Proteomes" id="UP000029628"/>
    </source>
</evidence>
<keyword evidence="4" id="KW-1185">Reference proteome</keyword>
<dbReference type="PROSITE" id="PS50164">
    <property type="entry name" value="GIY_YIG"/>
    <property type="match status" value="1"/>
</dbReference>
<dbReference type="Proteomes" id="UP000029628">
    <property type="component" value="Unassembled WGS sequence"/>
</dbReference>
<comment type="caution">
    <text evidence="3">The sequence shown here is derived from an EMBL/GenBank/DDBJ whole genome shotgun (WGS) entry which is preliminary data.</text>
</comment>
<evidence type="ECO:0000256" key="1">
    <source>
        <dbReference type="ARBA" id="ARBA00007435"/>
    </source>
</evidence>
<accession>A0A096AK28</accession>
<evidence type="ECO:0000259" key="2">
    <source>
        <dbReference type="PROSITE" id="PS50164"/>
    </source>
</evidence>
<organism evidence="3 4">
    <name type="scientific">Veillonella montpellierensis DNF00314</name>
    <dbReference type="NCBI Taxonomy" id="1401067"/>
    <lineage>
        <taxon>Bacteria</taxon>
        <taxon>Bacillati</taxon>
        <taxon>Bacillota</taxon>
        <taxon>Negativicutes</taxon>
        <taxon>Veillonellales</taxon>
        <taxon>Veillonellaceae</taxon>
        <taxon>Veillonella</taxon>
    </lineage>
</organism>
<dbReference type="SUPFAM" id="SSF82771">
    <property type="entry name" value="GIY-YIG endonuclease"/>
    <property type="match status" value="1"/>
</dbReference>
<reference evidence="3 4" key="1">
    <citation type="submission" date="2014-07" db="EMBL/GenBank/DDBJ databases">
        <authorList>
            <person name="McCorrison J."/>
            <person name="Sanka R."/>
            <person name="Torralba M."/>
            <person name="Gillis M."/>
            <person name="Haft D.H."/>
            <person name="Methe B."/>
            <person name="Sutton G."/>
            <person name="Nelson K.E."/>
        </authorList>
    </citation>
    <scope>NUCLEOTIDE SEQUENCE [LARGE SCALE GENOMIC DNA]</scope>
    <source>
        <strain evidence="3 4">DNF00314</strain>
    </source>
</reference>
<dbReference type="InterPro" id="IPR035901">
    <property type="entry name" value="GIY-YIG_endonuc_sf"/>
</dbReference>
<gene>
    <name evidence="3" type="ORF">HMPREF0872_05810</name>
</gene>
<dbReference type="PANTHER" id="PTHR34477:SF1">
    <property type="entry name" value="UPF0213 PROTEIN YHBQ"/>
    <property type="match status" value="1"/>
</dbReference>